<evidence type="ECO:0000313" key="6">
    <source>
        <dbReference type="EMBL" id="AKE52382.1"/>
    </source>
</evidence>
<dbReference type="EMBL" id="CP010975">
    <property type="protein sequence ID" value="AKE52382.1"/>
    <property type="molecule type" value="Genomic_DNA"/>
</dbReference>
<dbReference type="InterPro" id="IPR011059">
    <property type="entry name" value="Metal-dep_hydrolase_composite"/>
</dbReference>
<gene>
    <name evidence="6" type="ORF">TQ33_1433</name>
</gene>
<dbReference type="Gene3D" id="3.20.20.140">
    <property type="entry name" value="Metal-dependent hydrolases"/>
    <property type="match status" value="1"/>
</dbReference>
<evidence type="ECO:0000256" key="1">
    <source>
        <dbReference type="ARBA" id="ARBA00006745"/>
    </source>
</evidence>
<protein>
    <submittedName>
        <fullName evidence="6">N-ethylammeline chlorohydrolase</fullName>
    </submittedName>
</protein>
<dbReference type="Gene3D" id="2.30.40.10">
    <property type="entry name" value="Urease, subunit C, domain 1"/>
    <property type="match status" value="1"/>
</dbReference>
<sequence length="451" mass="49734">MNQSTEQASLSHVEQIISPEWVIPVSQNGKRQLTPFHNYSVAIHKHKIVAIKPTKDLLEDYSTDNHLLLPGQALLPGFINCHTHAAMSLFKGLSDDLPLMMWLENHIWPAEKKWVDDKFCEDGVTLAIAEMLLSGTTCFNDMYFQPNMTARAAQNIGMRAMVGMLVFDFPSVWGSGWEAYVKKGLSLRDDYKHSDLLSFAFAPHAPYTVSDEPLSKIATLSNELSIPVHMHIHETAHEIKESLSQYGKRPLKRLQELGLVNPNLIAVHMTQLQRNEIETVASHGVSVVHCPQSNMKLASGISPVQDLLTAEVNVALGTDGNASNNDLNMFSEMKTASLLSKVYTGSAQACSAKDILYAATMGGAKALGLDDTCGSIEVGKAADLTTINLDTLQAQPMYDPVSQIVYTAGREQVSHVWVNGKLQVADGKLTQLDETKLIQMAKTWRNKIEHS</sequence>
<dbReference type="PANTHER" id="PTHR43794">
    <property type="entry name" value="AMINOHYDROLASE SSNA-RELATED"/>
    <property type="match status" value="1"/>
</dbReference>
<dbReference type="Pfam" id="PF01979">
    <property type="entry name" value="Amidohydro_1"/>
    <property type="match status" value="1"/>
</dbReference>
<comment type="similarity">
    <text evidence="1">Belongs to the metallo-dependent hydrolases superfamily. ATZ/TRZ family.</text>
</comment>
<dbReference type="STRING" id="914150.TQ33_1433"/>
<dbReference type="OrthoDB" id="9787621at2"/>
<dbReference type="GO" id="GO:0016814">
    <property type="term" value="F:hydrolase activity, acting on carbon-nitrogen (but not peptide) bonds, in cyclic amidines"/>
    <property type="evidence" value="ECO:0007669"/>
    <property type="project" value="UniProtKB-ARBA"/>
</dbReference>
<dbReference type="FunFam" id="3.20.20.140:FF:000014">
    <property type="entry name" value="5-methylthioadenosine/S-adenosylhomocysteine deaminase"/>
    <property type="match status" value="1"/>
</dbReference>
<evidence type="ECO:0000259" key="5">
    <source>
        <dbReference type="Pfam" id="PF01979"/>
    </source>
</evidence>
<accession>A0A0F6TR35</accession>
<dbReference type="InterPro" id="IPR032466">
    <property type="entry name" value="Metal_Hydrolase"/>
</dbReference>
<dbReference type="CDD" id="cd01298">
    <property type="entry name" value="ATZ_TRZ_like"/>
    <property type="match status" value="1"/>
</dbReference>
<evidence type="ECO:0000256" key="3">
    <source>
        <dbReference type="ARBA" id="ARBA00022801"/>
    </source>
</evidence>
<dbReference type="SUPFAM" id="SSF51556">
    <property type="entry name" value="Metallo-dependent hydrolases"/>
    <property type="match status" value="1"/>
</dbReference>
<keyword evidence="2" id="KW-0479">Metal-binding</keyword>
<dbReference type="GO" id="GO:0046872">
    <property type="term" value="F:metal ion binding"/>
    <property type="evidence" value="ECO:0007669"/>
    <property type="project" value="UniProtKB-KW"/>
</dbReference>
<dbReference type="PATRIC" id="fig|914150.5.peg.1450"/>
<dbReference type="Proteomes" id="UP000034071">
    <property type="component" value="Chromosome"/>
</dbReference>
<dbReference type="NCBIfam" id="NF006549">
    <property type="entry name" value="PRK09045.1"/>
    <property type="match status" value="1"/>
</dbReference>
<proteinExistence type="inferred from homology"/>
<dbReference type="InterPro" id="IPR050287">
    <property type="entry name" value="MTA/SAH_deaminase"/>
</dbReference>
<evidence type="ECO:0000256" key="2">
    <source>
        <dbReference type="ARBA" id="ARBA00022723"/>
    </source>
</evidence>
<dbReference type="InterPro" id="IPR006680">
    <property type="entry name" value="Amidohydro-rel"/>
</dbReference>
<dbReference type="GO" id="GO:0019239">
    <property type="term" value="F:deaminase activity"/>
    <property type="evidence" value="ECO:0007669"/>
    <property type="project" value="UniProtKB-ARBA"/>
</dbReference>
<evidence type="ECO:0000256" key="4">
    <source>
        <dbReference type="ARBA" id="ARBA00022833"/>
    </source>
</evidence>
<keyword evidence="4" id="KW-0862">Zinc</keyword>
<dbReference type="KEGG" id="kge:TQ33_1433"/>
<name>A0A0F6TR35_9GAMM</name>
<reference evidence="6 7" key="1">
    <citation type="submission" date="2015-02" db="EMBL/GenBank/DDBJ databases">
        <title>Complete genome sequence of Kangiella geojedonensis strain YCS-5T.</title>
        <authorList>
            <person name="Kim K.M."/>
        </authorList>
    </citation>
    <scope>NUCLEOTIDE SEQUENCE [LARGE SCALE GENOMIC DNA]</scope>
    <source>
        <strain evidence="6 7">YCS-5</strain>
    </source>
</reference>
<dbReference type="SUPFAM" id="SSF51338">
    <property type="entry name" value="Composite domain of metallo-dependent hydrolases"/>
    <property type="match status" value="2"/>
</dbReference>
<dbReference type="RefSeq" id="WP_046561461.1">
    <property type="nucleotide sequence ID" value="NZ_CP010975.1"/>
</dbReference>
<dbReference type="PANTHER" id="PTHR43794:SF11">
    <property type="entry name" value="AMIDOHYDROLASE-RELATED DOMAIN-CONTAINING PROTEIN"/>
    <property type="match status" value="1"/>
</dbReference>
<keyword evidence="7" id="KW-1185">Reference proteome</keyword>
<organism evidence="6 7">
    <name type="scientific">Kangiella geojedonensis</name>
    <dbReference type="NCBI Taxonomy" id="914150"/>
    <lineage>
        <taxon>Bacteria</taxon>
        <taxon>Pseudomonadati</taxon>
        <taxon>Pseudomonadota</taxon>
        <taxon>Gammaproteobacteria</taxon>
        <taxon>Kangiellales</taxon>
        <taxon>Kangiellaceae</taxon>
        <taxon>Kangiella</taxon>
    </lineage>
</organism>
<feature type="domain" description="Amidohydrolase-related" evidence="5">
    <location>
        <begin position="74"/>
        <end position="422"/>
    </location>
</feature>
<dbReference type="AlphaFoldDB" id="A0A0F6TR35"/>
<evidence type="ECO:0000313" key="7">
    <source>
        <dbReference type="Proteomes" id="UP000034071"/>
    </source>
</evidence>
<keyword evidence="3 6" id="KW-0378">Hydrolase</keyword>
<dbReference type="HOGENOM" id="CLU_012358_2_0_6"/>